<dbReference type="InterPro" id="IPR023009">
    <property type="entry name" value="Tyrosine_recombinase_XerC/XerD"/>
</dbReference>
<feature type="active site" evidence="11">
    <location>
        <position position="146"/>
    </location>
</feature>
<proteinExistence type="inferred from homology"/>
<reference evidence="14" key="1">
    <citation type="journal article" date="2022" name="Int. J. Syst. Evol. Microbiol.">
        <title>Apilactobacillus apisilvae sp. nov., Nicolia spurrieriana gen. nov. sp. nov., Bombilactobacillus folatiphilus sp. nov. and Bombilactobacillus thymidiniphilus sp. nov., four new lactic acid bacterial isolates from stingless bees Tetragonula carbonaria and Austroplebeia australis.</title>
        <authorList>
            <person name="Oliphant S.A."/>
            <person name="Watson-Haigh N.S."/>
            <person name="Sumby K.M."/>
            <person name="Gardner J."/>
            <person name="Groom S."/>
            <person name="Jiranek V."/>
        </authorList>
    </citation>
    <scope>NUCLEOTIDE SEQUENCE</scope>
    <source>
        <strain evidence="14">SGEP1_A5</strain>
    </source>
</reference>
<feature type="active site" evidence="11">
    <location>
        <position position="170"/>
    </location>
</feature>
<dbReference type="RefSeq" id="WP_260117317.1">
    <property type="nucleotide sequence ID" value="NZ_CP093361.1"/>
</dbReference>
<keyword evidence="6 11" id="KW-0159">Chromosome partition</keyword>
<evidence type="ECO:0000259" key="12">
    <source>
        <dbReference type="PROSITE" id="PS51898"/>
    </source>
</evidence>
<dbReference type="InterPro" id="IPR044068">
    <property type="entry name" value="CB"/>
</dbReference>
<dbReference type="Gene3D" id="1.10.443.10">
    <property type="entry name" value="Intergrase catalytic core"/>
    <property type="match status" value="1"/>
</dbReference>
<dbReference type="InterPro" id="IPR011932">
    <property type="entry name" value="Recomb_XerD"/>
</dbReference>
<dbReference type="Proteomes" id="UP000831181">
    <property type="component" value="Chromosome"/>
</dbReference>
<dbReference type="NCBIfam" id="TIGR02225">
    <property type="entry name" value="recomb_XerD"/>
    <property type="match status" value="1"/>
</dbReference>
<dbReference type="AlphaFoldDB" id="A0A976RRL4"/>
<keyword evidence="10 11" id="KW-0131">Cell cycle</keyword>
<feature type="active site" evidence="11">
    <location>
        <position position="244"/>
    </location>
</feature>
<dbReference type="GO" id="GO:0006313">
    <property type="term" value="P:DNA transposition"/>
    <property type="evidence" value="ECO:0007669"/>
    <property type="project" value="UniProtKB-UniRule"/>
</dbReference>
<comment type="subunit">
    <text evidence="11">Forms a cyclic heterotetrameric complex composed of two molecules of XerC and two molecules of XerD.</text>
</comment>
<evidence type="ECO:0000256" key="1">
    <source>
        <dbReference type="ARBA" id="ARBA00004496"/>
    </source>
</evidence>
<feature type="active site" evidence="11">
    <location>
        <position position="267"/>
    </location>
</feature>
<dbReference type="HAMAP" id="MF_01807">
    <property type="entry name" value="Recomb_XerD"/>
    <property type="match status" value="1"/>
</dbReference>
<dbReference type="HAMAP" id="MF_01808">
    <property type="entry name" value="Recomb_XerC_XerD"/>
    <property type="match status" value="1"/>
</dbReference>
<keyword evidence="4 11" id="KW-0963">Cytoplasm</keyword>
<dbReference type="PROSITE" id="PS51898">
    <property type="entry name" value="TYR_RECOMBINASE"/>
    <property type="match status" value="1"/>
</dbReference>
<feature type="domain" description="Tyr recombinase" evidence="12">
    <location>
        <begin position="106"/>
        <end position="289"/>
    </location>
</feature>
<dbReference type="NCBIfam" id="NF040815">
    <property type="entry name" value="recomb_XerA_Arch"/>
    <property type="match status" value="1"/>
</dbReference>
<comment type="function">
    <text evidence="11">Site-specific tyrosine recombinase, which acts by catalyzing the cutting and rejoining of the recombining DNA molecules. The XerC-XerD complex is essential to convert dimers of the bacterial chromosome into monomers to permit their segregation at cell division. It also contributes to the segregational stability of plasmids.</text>
</comment>
<dbReference type="PROSITE" id="PS51900">
    <property type="entry name" value="CB"/>
    <property type="match status" value="1"/>
</dbReference>
<evidence type="ECO:0000256" key="4">
    <source>
        <dbReference type="ARBA" id="ARBA00022490"/>
    </source>
</evidence>
<dbReference type="GO" id="GO:0003677">
    <property type="term" value="F:DNA binding"/>
    <property type="evidence" value="ECO:0007669"/>
    <property type="project" value="UniProtKB-UniRule"/>
</dbReference>
<dbReference type="PANTHER" id="PTHR30349">
    <property type="entry name" value="PHAGE INTEGRASE-RELATED"/>
    <property type="match status" value="1"/>
</dbReference>
<dbReference type="NCBIfam" id="NF001399">
    <property type="entry name" value="PRK00283.1"/>
    <property type="match status" value="1"/>
</dbReference>
<evidence type="ECO:0000313" key="15">
    <source>
        <dbReference type="Proteomes" id="UP000831181"/>
    </source>
</evidence>
<comment type="subcellular location">
    <subcellularLocation>
        <location evidence="1 11">Cytoplasm</location>
    </subcellularLocation>
</comment>
<evidence type="ECO:0000256" key="10">
    <source>
        <dbReference type="ARBA" id="ARBA00023306"/>
    </source>
</evidence>
<keyword evidence="7 11" id="KW-0229">DNA integration</keyword>
<dbReference type="Pfam" id="PF00589">
    <property type="entry name" value="Phage_integrase"/>
    <property type="match status" value="1"/>
</dbReference>
<dbReference type="GO" id="GO:0009037">
    <property type="term" value="F:tyrosine-based site-specific recombinase activity"/>
    <property type="evidence" value="ECO:0007669"/>
    <property type="project" value="UniProtKB-UniRule"/>
</dbReference>
<evidence type="ECO:0000256" key="8">
    <source>
        <dbReference type="ARBA" id="ARBA00023125"/>
    </source>
</evidence>
<sequence>MNQLVSEYVRYMLVERGLANNSIVSYKQDIVECMHFLASIGLDSWRAVDQNAILEYIAHLQKSGKAKSSITRFISAMREFYQFLMQFHYVDTNPMLKIEVPKPEQHLPAVLTESEINQLLMQPDVTNKFGIRDRTILEVMYATGLRVSELIGLQLADLHLDMHLIQTVGKGDKERIIPIGTVAIEWVQRYLRLSRPQLLGRHKSNYLFLNARGGKLSRQSIWQKIKHYVSNTDIKKNVTPHTLRHSFATHILENGADLRIIQELLGHSDIATTQFYTHISHGHLSEVYDKYHPRK</sequence>
<dbReference type="SUPFAM" id="SSF56349">
    <property type="entry name" value="DNA breaking-rejoining enzymes"/>
    <property type="match status" value="1"/>
</dbReference>
<protein>
    <recommendedName>
        <fullName evidence="3 11">Tyrosine recombinase XerD</fullName>
    </recommendedName>
</protein>
<dbReference type="GO" id="GO:0005737">
    <property type="term" value="C:cytoplasm"/>
    <property type="evidence" value="ECO:0007669"/>
    <property type="project" value="UniProtKB-SubCell"/>
</dbReference>
<evidence type="ECO:0000256" key="9">
    <source>
        <dbReference type="ARBA" id="ARBA00023172"/>
    </source>
</evidence>
<dbReference type="InterPro" id="IPR002104">
    <property type="entry name" value="Integrase_catalytic"/>
</dbReference>
<dbReference type="CDD" id="cd00798">
    <property type="entry name" value="INT_XerDC_C"/>
    <property type="match status" value="1"/>
</dbReference>
<organism evidence="14 15">
    <name type="scientific">Nicoliella spurrieriana</name>
    <dbReference type="NCBI Taxonomy" id="2925830"/>
    <lineage>
        <taxon>Bacteria</taxon>
        <taxon>Bacillati</taxon>
        <taxon>Bacillota</taxon>
        <taxon>Bacilli</taxon>
        <taxon>Lactobacillales</taxon>
        <taxon>Lactobacillaceae</taxon>
        <taxon>Nicoliella</taxon>
    </lineage>
</organism>
<dbReference type="GO" id="GO:0007059">
    <property type="term" value="P:chromosome segregation"/>
    <property type="evidence" value="ECO:0007669"/>
    <property type="project" value="UniProtKB-UniRule"/>
</dbReference>
<dbReference type="Gene3D" id="1.10.150.130">
    <property type="match status" value="1"/>
</dbReference>
<dbReference type="PANTHER" id="PTHR30349:SF81">
    <property type="entry name" value="TYROSINE RECOMBINASE XERC"/>
    <property type="match status" value="1"/>
</dbReference>
<evidence type="ECO:0000256" key="6">
    <source>
        <dbReference type="ARBA" id="ARBA00022829"/>
    </source>
</evidence>
<evidence type="ECO:0000259" key="13">
    <source>
        <dbReference type="PROSITE" id="PS51900"/>
    </source>
</evidence>
<feature type="domain" description="Core-binding (CB)" evidence="13">
    <location>
        <begin position="1"/>
        <end position="85"/>
    </location>
</feature>
<evidence type="ECO:0000313" key="14">
    <source>
        <dbReference type="EMBL" id="UQS86554.1"/>
    </source>
</evidence>
<feature type="active site" evidence="11">
    <location>
        <position position="241"/>
    </location>
</feature>
<accession>A0A976RRL4</accession>
<dbReference type="EMBL" id="CP093361">
    <property type="protein sequence ID" value="UQS86554.1"/>
    <property type="molecule type" value="Genomic_DNA"/>
</dbReference>
<keyword evidence="15" id="KW-1185">Reference proteome</keyword>
<keyword evidence="9 11" id="KW-0233">DNA recombination</keyword>
<dbReference type="KEGG" id="lbe:MOO44_06580"/>
<dbReference type="InterPro" id="IPR010998">
    <property type="entry name" value="Integrase_recombinase_N"/>
</dbReference>
<evidence type="ECO:0000256" key="7">
    <source>
        <dbReference type="ARBA" id="ARBA00022908"/>
    </source>
</evidence>
<gene>
    <name evidence="11 14" type="primary">xerD</name>
    <name evidence="14" type="ORF">MOO44_06580</name>
</gene>
<dbReference type="InterPro" id="IPR050090">
    <property type="entry name" value="Tyrosine_recombinase_XerCD"/>
</dbReference>
<dbReference type="InterPro" id="IPR004107">
    <property type="entry name" value="Integrase_SAM-like_N"/>
</dbReference>
<dbReference type="InterPro" id="IPR013762">
    <property type="entry name" value="Integrase-like_cat_sf"/>
</dbReference>
<name>A0A976RRL4_9LACO</name>
<dbReference type="InterPro" id="IPR011010">
    <property type="entry name" value="DNA_brk_join_enz"/>
</dbReference>
<evidence type="ECO:0000256" key="11">
    <source>
        <dbReference type="HAMAP-Rule" id="MF_01807"/>
    </source>
</evidence>
<dbReference type="Pfam" id="PF02899">
    <property type="entry name" value="Phage_int_SAM_1"/>
    <property type="match status" value="1"/>
</dbReference>
<keyword evidence="8 11" id="KW-0238">DNA-binding</keyword>
<feature type="active site" description="O-(3'-phospho-DNA)-tyrosine intermediate" evidence="11">
    <location>
        <position position="276"/>
    </location>
</feature>
<comment type="similarity">
    <text evidence="2 11">Belongs to the 'phage' integrase family. XerD subfamily.</text>
</comment>
<evidence type="ECO:0000256" key="2">
    <source>
        <dbReference type="ARBA" id="ARBA00010450"/>
    </source>
</evidence>
<dbReference type="GO" id="GO:0051301">
    <property type="term" value="P:cell division"/>
    <property type="evidence" value="ECO:0007669"/>
    <property type="project" value="UniProtKB-KW"/>
</dbReference>
<evidence type="ECO:0000256" key="5">
    <source>
        <dbReference type="ARBA" id="ARBA00022618"/>
    </source>
</evidence>
<keyword evidence="5 11" id="KW-0132">Cell division</keyword>
<evidence type="ECO:0000256" key="3">
    <source>
        <dbReference type="ARBA" id="ARBA00015810"/>
    </source>
</evidence>